<sequence length="691" mass="77399">MLPLDLVYSIVDYCSFDDLISLCLLDRYFHRAIIHLLYKDVYLEHTKSTGLFCRTMVEGRPELRVFPKAITICTPMSHMKEIDMPLANSIRVALELTPNLVELTLSMTSGNFTTIFKGANYPFTLRSLTAPLHASAGFAGFLNSQEQLEEFNVLPAARGLLLQRIHPNAFPKLHTLSCSFQALAHLVPSRPLNRIGCTKLLMTEFEAFGELMTRSTTSITSVDVVLVRPRSSILGVVQAFLQSLERISCSLEHLSIILSFPLDFVSKHNSIYARLKQRRSTFEGFSELRTAVANFNRIKSFSLEHERCINDVPPEFCRSVAELSQFAVWKHSSPTLESLSIYGIMVPLPIDIVLCIGEYCSRNELRVLSLLSKATCNGIAPSLYHDVTLRNRKSMDSFCNAMINGRVELRSYPRIISFSPRITPIKTLNMLAPHIRRALALMTNLVDLTLALPSKIVKTIFRDARFSFTLRRFICPLIAQTKFNRFLLEQQMIKDLIVLGDVRGKTNVGNLVWNLDEFLLPNLEFVSANYDTLSALIPGRPISHISTGSALLGVPHFQTFGATLAQSSVPTQSLSVCISCAPFLFGAVVNHLFESLNENQVSPRALSMTLVFPEKTASDPQMVYPHIQECFQLMKIGDLDGLEVLEISSRDCPCTLATEFQCIANELALLSCWSDLCPSLKQVTLFGKPLE</sequence>
<reference evidence="2" key="1">
    <citation type="submission" date="2021-01" db="EMBL/GenBank/DDBJ databases">
        <authorList>
            <person name="Kaushik A."/>
        </authorList>
    </citation>
    <scope>NUCLEOTIDE SEQUENCE</scope>
    <source>
        <strain evidence="2">AG3-1AP</strain>
    </source>
</reference>
<accession>A0A8H3GCA3</accession>
<organism evidence="2 3">
    <name type="scientific">Rhizoctonia solani</name>
    <dbReference type="NCBI Taxonomy" id="456999"/>
    <lineage>
        <taxon>Eukaryota</taxon>
        <taxon>Fungi</taxon>
        <taxon>Dikarya</taxon>
        <taxon>Basidiomycota</taxon>
        <taxon>Agaricomycotina</taxon>
        <taxon>Agaricomycetes</taxon>
        <taxon>Cantharellales</taxon>
        <taxon>Ceratobasidiaceae</taxon>
        <taxon>Rhizoctonia</taxon>
    </lineage>
</organism>
<dbReference type="Proteomes" id="UP000663831">
    <property type="component" value="Unassembled WGS sequence"/>
</dbReference>
<evidence type="ECO:0000313" key="3">
    <source>
        <dbReference type="Proteomes" id="UP000663831"/>
    </source>
</evidence>
<dbReference type="InterPro" id="IPR001810">
    <property type="entry name" value="F-box_dom"/>
</dbReference>
<dbReference type="AlphaFoldDB" id="A0A8H3GCA3"/>
<protein>
    <recommendedName>
        <fullName evidence="1">F-box domain-containing protein</fullName>
    </recommendedName>
</protein>
<dbReference type="PROSITE" id="PS50181">
    <property type="entry name" value="FBOX"/>
    <property type="match status" value="1"/>
</dbReference>
<evidence type="ECO:0000313" key="2">
    <source>
        <dbReference type="EMBL" id="CAE6446275.1"/>
    </source>
</evidence>
<proteinExistence type="predicted"/>
<comment type="caution">
    <text evidence="2">The sequence shown here is derived from an EMBL/GenBank/DDBJ whole genome shotgun (WGS) entry which is preliminary data.</text>
</comment>
<gene>
    <name evidence="2" type="ORF">RDB_LOCUS60316</name>
</gene>
<evidence type="ECO:0000259" key="1">
    <source>
        <dbReference type="PROSITE" id="PS50181"/>
    </source>
</evidence>
<feature type="domain" description="F-box" evidence="1">
    <location>
        <begin position="1"/>
        <end position="41"/>
    </location>
</feature>
<name>A0A8H3GCA3_9AGAM</name>
<dbReference type="EMBL" id="CAJMWV010001791">
    <property type="protein sequence ID" value="CAE6446275.1"/>
    <property type="molecule type" value="Genomic_DNA"/>
</dbReference>